<keyword evidence="1" id="KW-0472">Membrane</keyword>
<dbReference type="InterPro" id="IPR025597">
    <property type="entry name" value="DUF4345"/>
</dbReference>
<comment type="caution">
    <text evidence="2">The sequence shown here is derived from an EMBL/GenBank/DDBJ whole genome shotgun (WGS) entry which is preliminary data.</text>
</comment>
<dbReference type="AlphaFoldDB" id="A0A091AVB5"/>
<gene>
    <name evidence="2" type="ORF">N789_13290</name>
</gene>
<dbReference type="Pfam" id="PF14248">
    <property type="entry name" value="DUF4345"/>
    <property type="match status" value="1"/>
</dbReference>
<feature type="transmembrane region" description="Helical" evidence="1">
    <location>
        <begin position="76"/>
        <end position="97"/>
    </location>
</feature>
<name>A0A091AVB5_9GAMM</name>
<dbReference type="RefSeq" id="WP_022970305.1">
    <property type="nucleotide sequence ID" value="NZ_ATVD01000006.1"/>
</dbReference>
<evidence type="ECO:0000313" key="2">
    <source>
        <dbReference type="EMBL" id="KFN42609.1"/>
    </source>
</evidence>
<protein>
    <recommendedName>
        <fullName evidence="4">DUF4345 domain-containing protein</fullName>
    </recommendedName>
</protein>
<feature type="transmembrane region" description="Helical" evidence="1">
    <location>
        <begin position="7"/>
        <end position="25"/>
    </location>
</feature>
<evidence type="ECO:0008006" key="4">
    <source>
        <dbReference type="Google" id="ProtNLM"/>
    </source>
</evidence>
<evidence type="ECO:0000313" key="3">
    <source>
        <dbReference type="Proteomes" id="UP000029385"/>
    </source>
</evidence>
<reference evidence="2 3" key="1">
    <citation type="submission" date="2013-09" db="EMBL/GenBank/DDBJ databases">
        <title>Genome sequencing of Arenimonas oryziterrae.</title>
        <authorList>
            <person name="Chen F."/>
            <person name="Wang G."/>
        </authorList>
    </citation>
    <scope>NUCLEOTIDE SEQUENCE [LARGE SCALE GENOMIC DNA]</scope>
    <source>
        <strain evidence="2 3">YC6267</strain>
    </source>
</reference>
<dbReference type="EMBL" id="AVCI01000009">
    <property type="protein sequence ID" value="KFN42609.1"/>
    <property type="molecule type" value="Genomic_DNA"/>
</dbReference>
<dbReference type="PATRIC" id="fig|1121015.4.peg.2130"/>
<keyword evidence="1" id="KW-1133">Transmembrane helix</keyword>
<proteinExistence type="predicted"/>
<sequence length="140" mass="14360">MKTFSRVWVALAGLGFLGFGVWLVIDPAGGLAGVGVGARDAAGLIELRAFYGGLELGLGGFLLACTKRRGLRRPGLWLTLASNGGIGAVRLATIALTGVATPFLAIALVWELGFAGVAGWLLSRSKAKGRVASEPAPTKL</sequence>
<dbReference type="STRING" id="1121015.GCA_000420545_02702"/>
<accession>A0A091AVB5</accession>
<dbReference type="Proteomes" id="UP000029385">
    <property type="component" value="Unassembled WGS sequence"/>
</dbReference>
<feature type="transmembrane region" description="Helical" evidence="1">
    <location>
        <begin position="103"/>
        <end position="122"/>
    </location>
</feature>
<dbReference type="OrthoDB" id="5966752at2"/>
<evidence type="ECO:0000256" key="1">
    <source>
        <dbReference type="SAM" id="Phobius"/>
    </source>
</evidence>
<keyword evidence="1" id="KW-0812">Transmembrane</keyword>
<feature type="transmembrane region" description="Helical" evidence="1">
    <location>
        <begin position="45"/>
        <end position="64"/>
    </location>
</feature>
<organism evidence="2 3">
    <name type="scientific">Arenimonas oryziterrae DSM 21050 = YC6267</name>
    <dbReference type="NCBI Taxonomy" id="1121015"/>
    <lineage>
        <taxon>Bacteria</taxon>
        <taxon>Pseudomonadati</taxon>
        <taxon>Pseudomonadota</taxon>
        <taxon>Gammaproteobacteria</taxon>
        <taxon>Lysobacterales</taxon>
        <taxon>Lysobacteraceae</taxon>
        <taxon>Arenimonas</taxon>
    </lineage>
</organism>
<keyword evidence="3" id="KW-1185">Reference proteome</keyword>